<dbReference type="PANTHER" id="PTHR30532">
    <property type="entry name" value="IRON III DICITRATE-BINDING PERIPLASMIC PROTEIN"/>
    <property type="match status" value="1"/>
</dbReference>
<comment type="caution">
    <text evidence="8">The sequence shown here is derived from an EMBL/GenBank/DDBJ whole genome shotgun (WGS) entry which is preliminary data.</text>
</comment>
<dbReference type="Pfam" id="PF01497">
    <property type="entry name" value="Peripla_BP_2"/>
    <property type="match status" value="1"/>
</dbReference>
<evidence type="ECO:0000313" key="9">
    <source>
        <dbReference type="Proteomes" id="UP000486760"/>
    </source>
</evidence>
<protein>
    <submittedName>
        <fullName evidence="8">ABC transporter substrate-binding protein</fullName>
    </submittedName>
</protein>
<keyword evidence="5 6" id="KW-0732">Signal</keyword>
<sequence length="295" mass="31202">MMPSKWLVPALSMAMVALPLAVHAESSGAGGKPSVVSFDWGSTDTLAALGLEEYLVGLPHPSAPDYVAHLLEDRTDVGNLKEPDVEAVTAAQPELILVTGRQGDAGQALNKVAEVMDVSLTEGAFFETYSDKVRHLAERYDAVMQAEAALEELHAYIERARGSLPGKGSVIVVTHNDGNYSLRHEPVVFELLQLDTPAVPEDVESLERGGRAFTPMTPATMARMNPDVLLVVDRSAAIGQAPLDVSALRESLTAAGGGEIAVELLSPGLWYLSGAGLESVRAQVDEVVAALGKRG</sequence>
<keyword evidence="9" id="KW-1185">Reference proteome</keyword>
<evidence type="ECO:0000256" key="5">
    <source>
        <dbReference type="ARBA" id="ARBA00022729"/>
    </source>
</evidence>
<keyword evidence="4" id="KW-0406">Ion transport</keyword>
<keyword evidence="4" id="KW-0410">Iron transport</keyword>
<dbReference type="Proteomes" id="UP000486760">
    <property type="component" value="Unassembled WGS sequence"/>
</dbReference>
<feature type="domain" description="Fe/B12 periplasmic-binding" evidence="7">
    <location>
        <begin position="34"/>
        <end position="295"/>
    </location>
</feature>
<evidence type="ECO:0000256" key="4">
    <source>
        <dbReference type="ARBA" id="ARBA00022496"/>
    </source>
</evidence>
<keyword evidence="3" id="KW-0813">Transport</keyword>
<evidence type="ECO:0000256" key="3">
    <source>
        <dbReference type="ARBA" id="ARBA00022448"/>
    </source>
</evidence>
<evidence type="ECO:0000256" key="6">
    <source>
        <dbReference type="SAM" id="SignalP"/>
    </source>
</evidence>
<dbReference type="InterPro" id="IPR002491">
    <property type="entry name" value="ABC_transptr_periplasmic_BD"/>
</dbReference>
<dbReference type="InterPro" id="IPR051313">
    <property type="entry name" value="Bact_iron-sidero_bind"/>
</dbReference>
<proteinExistence type="inferred from homology"/>
<dbReference type="PANTHER" id="PTHR30532:SF1">
    <property type="entry name" value="IRON(3+)-HYDROXAMATE-BINDING PROTEIN FHUD"/>
    <property type="match status" value="1"/>
</dbReference>
<keyword evidence="4" id="KW-0408">Iron</keyword>
<feature type="signal peptide" evidence="6">
    <location>
        <begin position="1"/>
        <end position="24"/>
    </location>
</feature>
<dbReference type="GO" id="GO:0030288">
    <property type="term" value="C:outer membrane-bounded periplasmic space"/>
    <property type="evidence" value="ECO:0007669"/>
    <property type="project" value="TreeGrafter"/>
</dbReference>
<reference evidence="8 9" key="1">
    <citation type="submission" date="2019-08" db="EMBL/GenBank/DDBJ databases">
        <title>Bioinformatics analysis of the strain L3 and L5.</title>
        <authorList>
            <person name="Li X."/>
        </authorList>
    </citation>
    <scope>NUCLEOTIDE SEQUENCE [LARGE SCALE GENOMIC DNA]</scope>
    <source>
        <strain evidence="8 9">L5</strain>
    </source>
</reference>
<feature type="chain" id="PRO_5031002686" evidence="6">
    <location>
        <begin position="25"/>
        <end position="295"/>
    </location>
</feature>
<dbReference type="Gene3D" id="3.40.50.1980">
    <property type="entry name" value="Nitrogenase molybdenum iron protein domain"/>
    <property type="match status" value="2"/>
</dbReference>
<dbReference type="GO" id="GO:1901678">
    <property type="term" value="P:iron coordination entity transport"/>
    <property type="evidence" value="ECO:0007669"/>
    <property type="project" value="UniProtKB-ARBA"/>
</dbReference>
<dbReference type="PROSITE" id="PS50983">
    <property type="entry name" value="FE_B12_PBP"/>
    <property type="match status" value="1"/>
</dbReference>
<dbReference type="AlphaFoldDB" id="A0A7V7FWS8"/>
<name>A0A7V7FWS8_9GAMM</name>
<dbReference type="RefSeq" id="WP_149329742.1">
    <property type="nucleotide sequence ID" value="NZ_VTPY01000007.1"/>
</dbReference>
<comment type="similarity">
    <text evidence="2">Belongs to the bacterial solute-binding protein 8 family.</text>
</comment>
<evidence type="ECO:0000256" key="2">
    <source>
        <dbReference type="ARBA" id="ARBA00008814"/>
    </source>
</evidence>
<accession>A0A7V7FWS8</accession>
<gene>
    <name evidence="8" type="ORF">F0A17_18025</name>
</gene>
<evidence type="ECO:0000259" key="7">
    <source>
        <dbReference type="PROSITE" id="PS50983"/>
    </source>
</evidence>
<organism evidence="8 9">
    <name type="scientific">Billgrantia pellis</name>
    <dbReference type="NCBI Taxonomy" id="2606936"/>
    <lineage>
        <taxon>Bacteria</taxon>
        <taxon>Pseudomonadati</taxon>
        <taxon>Pseudomonadota</taxon>
        <taxon>Gammaproteobacteria</taxon>
        <taxon>Oceanospirillales</taxon>
        <taxon>Halomonadaceae</taxon>
        <taxon>Billgrantia</taxon>
    </lineage>
</organism>
<evidence type="ECO:0000313" key="8">
    <source>
        <dbReference type="EMBL" id="KAA0010360.1"/>
    </source>
</evidence>
<dbReference type="SUPFAM" id="SSF53807">
    <property type="entry name" value="Helical backbone' metal receptor"/>
    <property type="match status" value="1"/>
</dbReference>
<comment type="subcellular location">
    <subcellularLocation>
        <location evidence="1">Cell envelope</location>
    </subcellularLocation>
</comment>
<evidence type="ECO:0000256" key="1">
    <source>
        <dbReference type="ARBA" id="ARBA00004196"/>
    </source>
</evidence>
<dbReference type="EMBL" id="VTPY01000007">
    <property type="protein sequence ID" value="KAA0010360.1"/>
    <property type="molecule type" value="Genomic_DNA"/>
</dbReference>